<evidence type="ECO:0000256" key="1">
    <source>
        <dbReference type="ARBA" id="ARBA00022614"/>
    </source>
</evidence>
<dbReference type="InterPro" id="IPR032675">
    <property type="entry name" value="LRR_dom_sf"/>
</dbReference>
<dbReference type="OrthoDB" id="660555at2759"/>
<dbReference type="InterPro" id="IPR050216">
    <property type="entry name" value="LRR_domain-containing"/>
</dbReference>
<dbReference type="Gene3D" id="3.80.10.10">
    <property type="entry name" value="Ribonuclease Inhibitor"/>
    <property type="match status" value="1"/>
</dbReference>
<dbReference type="PRINTS" id="PR00019">
    <property type="entry name" value="LEURICHRPT"/>
</dbReference>
<dbReference type="InParanoid" id="A0A1C7N827"/>
<dbReference type="Pfam" id="PF13855">
    <property type="entry name" value="LRR_8"/>
    <property type="match status" value="1"/>
</dbReference>
<dbReference type="PANTHER" id="PTHR48051:SF1">
    <property type="entry name" value="RAS SUPPRESSOR PROTEIN 1"/>
    <property type="match status" value="1"/>
</dbReference>
<dbReference type="InterPro" id="IPR003591">
    <property type="entry name" value="Leu-rich_rpt_typical-subtyp"/>
</dbReference>
<reference evidence="4 5" key="1">
    <citation type="submission" date="2016-03" db="EMBL/GenBank/DDBJ databases">
        <title>Choanephora cucurbitarum.</title>
        <authorList>
            <person name="Min B."/>
            <person name="Park H."/>
            <person name="Park J.-H."/>
            <person name="Shin H.-D."/>
            <person name="Choi I.-G."/>
        </authorList>
    </citation>
    <scope>NUCLEOTIDE SEQUENCE [LARGE SCALE GENOMIC DNA]</scope>
    <source>
        <strain evidence="4 5">KUS-F28377</strain>
    </source>
</reference>
<evidence type="ECO:0000313" key="4">
    <source>
        <dbReference type="EMBL" id="OBZ84779.1"/>
    </source>
</evidence>
<protein>
    <submittedName>
        <fullName evidence="4">Protein lap4</fullName>
    </submittedName>
</protein>
<dbReference type="EMBL" id="LUGH01000470">
    <property type="protein sequence ID" value="OBZ84779.1"/>
    <property type="molecule type" value="Genomic_DNA"/>
</dbReference>
<keyword evidence="3" id="KW-0472">Membrane</keyword>
<dbReference type="InterPro" id="IPR001611">
    <property type="entry name" value="Leu-rich_rpt"/>
</dbReference>
<keyword evidence="3" id="KW-1133">Transmembrane helix</keyword>
<evidence type="ECO:0000256" key="2">
    <source>
        <dbReference type="ARBA" id="ARBA00022737"/>
    </source>
</evidence>
<evidence type="ECO:0000313" key="5">
    <source>
        <dbReference type="Proteomes" id="UP000093000"/>
    </source>
</evidence>
<dbReference type="SUPFAM" id="SSF52058">
    <property type="entry name" value="L domain-like"/>
    <property type="match status" value="1"/>
</dbReference>
<accession>A0A1C7N827</accession>
<evidence type="ECO:0000256" key="3">
    <source>
        <dbReference type="SAM" id="Phobius"/>
    </source>
</evidence>
<sequence length="545" mass="62640">MQLNFQAMKDAEIREYTSTDQHRFKQFYLTMEAEKKQSRIIHALRQRKSAKRVWHAGIIGILGIHLSNFMQSSISIKSTSLMLLEMILWSAGVGLVWYRWISQEYEQRLASICEHMATELSGIQTNDKSCAWVMEKDNQIIGTVALKYEGGKEGKIGYLTGLNPQIRLKLVQNAIRFGRTNKIDVISKWQNDLKWSESAFSTITLRSLSNSLDRFPLRQLFSPTELDNDLTYIDKTYYASTLLPSVHSSNLYTDSSGMKTSDEKQLSLSLQSLALNKTVSFVKSISHLDLRNIGLFTLPNQVSLLTRLTLLDLSHNKLEKLPSSMDQLKNLRHLNLSHNELYQIPSKKLNHLDVSFNPFKQIPANIACLINLSFLNLSNTNIYSIPVELLRLSMTMIRVDGCSHIIDRSIEFNHNLTHNPVSLFETCARSIMRPILYNLTMKKKRKKQELRPTHIDLKHAPSHIRSYLSQPKACSSCGGPYFQSYVVRYRIVQRQDELWIPVEYRMCSAHWNTESDRILSLFAKKPSSYLPASSEHCSFELISPT</sequence>
<name>A0A1C7N827_9FUNG</name>
<dbReference type="SMART" id="SM00369">
    <property type="entry name" value="LRR_TYP"/>
    <property type="match status" value="3"/>
</dbReference>
<dbReference type="GO" id="GO:0005737">
    <property type="term" value="C:cytoplasm"/>
    <property type="evidence" value="ECO:0007669"/>
    <property type="project" value="TreeGrafter"/>
</dbReference>
<gene>
    <name evidence="4" type="primary">scrib</name>
    <name evidence="4" type="ORF">A0J61_07171</name>
</gene>
<keyword evidence="2" id="KW-0677">Repeat</keyword>
<dbReference type="Proteomes" id="UP000093000">
    <property type="component" value="Unassembled WGS sequence"/>
</dbReference>
<organism evidence="4 5">
    <name type="scientific">Choanephora cucurbitarum</name>
    <dbReference type="NCBI Taxonomy" id="101091"/>
    <lineage>
        <taxon>Eukaryota</taxon>
        <taxon>Fungi</taxon>
        <taxon>Fungi incertae sedis</taxon>
        <taxon>Mucoromycota</taxon>
        <taxon>Mucoromycotina</taxon>
        <taxon>Mucoromycetes</taxon>
        <taxon>Mucorales</taxon>
        <taxon>Mucorineae</taxon>
        <taxon>Choanephoraceae</taxon>
        <taxon>Choanephoroideae</taxon>
        <taxon>Choanephora</taxon>
    </lineage>
</organism>
<dbReference type="STRING" id="101091.A0A1C7N827"/>
<keyword evidence="3" id="KW-0812">Transmembrane</keyword>
<keyword evidence="5" id="KW-1185">Reference proteome</keyword>
<proteinExistence type="predicted"/>
<keyword evidence="1" id="KW-0433">Leucine-rich repeat</keyword>
<feature type="transmembrane region" description="Helical" evidence="3">
    <location>
        <begin position="53"/>
        <end position="70"/>
    </location>
</feature>
<comment type="caution">
    <text evidence="4">The sequence shown here is derived from an EMBL/GenBank/DDBJ whole genome shotgun (WGS) entry which is preliminary data.</text>
</comment>
<dbReference type="PROSITE" id="PS51450">
    <property type="entry name" value="LRR"/>
    <property type="match status" value="2"/>
</dbReference>
<dbReference type="PANTHER" id="PTHR48051">
    <property type="match status" value="1"/>
</dbReference>
<dbReference type="AlphaFoldDB" id="A0A1C7N827"/>